<protein>
    <submittedName>
        <fullName evidence="1">Uncharacterized protein</fullName>
    </submittedName>
</protein>
<accession>X0VGE3</accession>
<proteinExistence type="predicted"/>
<dbReference type="EMBL" id="BARS01026074">
    <property type="protein sequence ID" value="GAG11503.1"/>
    <property type="molecule type" value="Genomic_DNA"/>
</dbReference>
<reference evidence="1" key="1">
    <citation type="journal article" date="2014" name="Front. Microbiol.">
        <title>High frequency of phylogenetically diverse reductive dehalogenase-homologous genes in deep subseafloor sedimentary metagenomes.</title>
        <authorList>
            <person name="Kawai M."/>
            <person name="Futagami T."/>
            <person name="Toyoda A."/>
            <person name="Takaki Y."/>
            <person name="Nishi S."/>
            <person name="Hori S."/>
            <person name="Arai W."/>
            <person name="Tsubouchi T."/>
            <person name="Morono Y."/>
            <person name="Uchiyama I."/>
            <person name="Ito T."/>
            <person name="Fujiyama A."/>
            <person name="Inagaki F."/>
            <person name="Takami H."/>
        </authorList>
    </citation>
    <scope>NUCLEOTIDE SEQUENCE</scope>
    <source>
        <strain evidence="1">Expedition CK06-06</strain>
    </source>
</reference>
<sequence length="51" mass="5286">SHAVVVVDSSPADSSAAATVNLETLVLQHETLAMTQALSEDAGVHLVSYSY</sequence>
<comment type="caution">
    <text evidence="1">The sequence shown here is derived from an EMBL/GenBank/DDBJ whole genome shotgun (WGS) entry which is preliminary data.</text>
</comment>
<name>X0VGE3_9ZZZZ</name>
<feature type="non-terminal residue" evidence="1">
    <location>
        <position position="1"/>
    </location>
</feature>
<gene>
    <name evidence="1" type="ORF">S01H1_41141</name>
</gene>
<evidence type="ECO:0000313" key="1">
    <source>
        <dbReference type="EMBL" id="GAG11503.1"/>
    </source>
</evidence>
<organism evidence="1">
    <name type="scientific">marine sediment metagenome</name>
    <dbReference type="NCBI Taxonomy" id="412755"/>
    <lineage>
        <taxon>unclassified sequences</taxon>
        <taxon>metagenomes</taxon>
        <taxon>ecological metagenomes</taxon>
    </lineage>
</organism>
<dbReference type="AlphaFoldDB" id="X0VGE3"/>